<evidence type="ECO:0000256" key="5">
    <source>
        <dbReference type="ARBA" id="ARBA00023139"/>
    </source>
</evidence>
<dbReference type="InterPro" id="IPR050962">
    <property type="entry name" value="Phosphate-bind_PstS"/>
</dbReference>
<dbReference type="GO" id="GO:0042301">
    <property type="term" value="F:phosphate ion binding"/>
    <property type="evidence" value="ECO:0007669"/>
    <property type="project" value="InterPro"/>
</dbReference>
<evidence type="ECO:0000313" key="10">
    <source>
        <dbReference type="EMBL" id="AAS05938.1"/>
    </source>
</evidence>
<dbReference type="GO" id="GO:0035435">
    <property type="term" value="P:phosphate ion transmembrane transport"/>
    <property type="evidence" value="ECO:0007669"/>
    <property type="project" value="InterPro"/>
</dbReference>
<dbReference type="CDD" id="cd13565">
    <property type="entry name" value="PBP2_PstS"/>
    <property type="match status" value="1"/>
</dbReference>
<dbReference type="InterPro" id="IPR005673">
    <property type="entry name" value="ABC_phos-bd_PstS"/>
</dbReference>
<dbReference type="Pfam" id="PF12849">
    <property type="entry name" value="PBP_like_2"/>
    <property type="match status" value="1"/>
</dbReference>
<organism evidence="10 11">
    <name type="scientific">Mycolicibacterium paratuberculosis (strain ATCC BAA-968 / K-10)</name>
    <name type="common">Mycobacterium paratuberculosis</name>
    <dbReference type="NCBI Taxonomy" id="262316"/>
    <lineage>
        <taxon>Bacteria</taxon>
        <taxon>Bacillati</taxon>
        <taxon>Actinomycetota</taxon>
        <taxon>Actinomycetes</taxon>
        <taxon>Mycobacteriales</taxon>
        <taxon>Mycobacteriaceae</taxon>
        <taxon>Mycobacterium</taxon>
        <taxon>Mycobacterium avium complex (MAC)</taxon>
    </lineage>
</organism>
<dbReference type="Proteomes" id="UP000000580">
    <property type="component" value="Chromosome"/>
</dbReference>
<proteinExistence type="inferred from homology"/>
<dbReference type="Gene3D" id="3.40.190.10">
    <property type="entry name" value="Periplasmic binding protein-like II"/>
    <property type="match status" value="2"/>
</dbReference>
<keyword evidence="3 7" id="KW-0592">Phosphate transport</keyword>
<dbReference type="InterPro" id="IPR024370">
    <property type="entry name" value="PBP_domain"/>
</dbReference>
<dbReference type="eggNOG" id="COG0226">
    <property type="taxonomic scope" value="Bacteria"/>
</dbReference>
<protein>
    <recommendedName>
        <fullName evidence="7">Phosphate-binding protein</fullName>
    </recommendedName>
</protein>
<dbReference type="NCBIfam" id="TIGR00975">
    <property type="entry name" value="3a0107s03"/>
    <property type="match status" value="1"/>
</dbReference>
<feature type="binding site" evidence="8">
    <location>
        <position position="92"/>
    </location>
    <ligand>
        <name>phosphate</name>
        <dbReference type="ChEBI" id="CHEBI:43474"/>
    </ligand>
</feature>
<feature type="binding site" evidence="8">
    <location>
        <begin position="62"/>
        <end position="64"/>
    </location>
    <ligand>
        <name>phosphate</name>
        <dbReference type="ChEBI" id="CHEBI:43474"/>
    </ligand>
</feature>
<feature type="binding site" evidence="8">
    <location>
        <begin position="199"/>
        <end position="201"/>
    </location>
    <ligand>
        <name>phosphate</name>
        <dbReference type="ChEBI" id="CHEBI:43474"/>
    </ligand>
</feature>
<dbReference type="PIRSF" id="PIRSF002756">
    <property type="entry name" value="PstS"/>
    <property type="match status" value="1"/>
</dbReference>
<comment type="similarity">
    <text evidence="1 7">Belongs to the PstS family.</text>
</comment>
<dbReference type="HOGENOM" id="CLU_034528_0_0_11"/>
<evidence type="ECO:0000313" key="11">
    <source>
        <dbReference type="Proteomes" id="UP000000580"/>
    </source>
</evidence>
<dbReference type="PANTHER" id="PTHR42996:SF1">
    <property type="entry name" value="PHOSPHATE-BINDING PROTEIN PSTS"/>
    <property type="match status" value="1"/>
</dbReference>
<dbReference type="SUPFAM" id="SSF53850">
    <property type="entry name" value="Periplasmic binding protein-like II"/>
    <property type="match status" value="1"/>
</dbReference>
<evidence type="ECO:0000256" key="3">
    <source>
        <dbReference type="ARBA" id="ARBA00022592"/>
    </source>
</evidence>
<evidence type="ECO:0000256" key="1">
    <source>
        <dbReference type="ARBA" id="ARBA00008725"/>
    </source>
</evidence>
<feature type="domain" description="PBP" evidence="9">
    <location>
        <begin position="57"/>
        <end position="343"/>
    </location>
</feature>
<dbReference type="STRING" id="262316.MAP_3388c"/>
<keyword evidence="4" id="KW-0732">Signal</keyword>
<dbReference type="AlphaFoldDB" id="Q73UI0"/>
<keyword evidence="2 7" id="KW-0813">Transport</keyword>
<dbReference type="GO" id="GO:0043190">
    <property type="term" value="C:ATP-binding cassette (ABC) transporter complex"/>
    <property type="evidence" value="ECO:0007669"/>
    <property type="project" value="InterPro"/>
</dbReference>
<gene>
    <name evidence="10" type="primary">pstS</name>
    <name evidence="10" type="ordered locus">MAP_3388c</name>
</gene>
<evidence type="ECO:0000259" key="9">
    <source>
        <dbReference type="Pfam" id="PF12849"/>
    </source>
</evidence>
<evidence type="ECO:0000256" key="6">
    <source>
        <dbReference type="ARBA" id="ARBA00023288"/>
    </source>
</evidence>
<accession>Q73UI0</accession>
<keyword evidence="11" id="KW-1185">Reference proteome</keyword>
<evidence type="ECO:0000256" key="7">
    <source>
        <dbReference type="PIRNR" id="PIRNR002756"/>
    </source>
</evidence>
<keyword evidence="5" id="KW-0564">Palmitate</keyword>
<evidence type="ECO:0000256" key="8">
    <source>
        <dbReference type="PIRSR" id="PIRSR002756-1"/>
    </source>
</evidence>
<evidence type="ECO:0000256" key="4">
    <source>
        <dbReference type="ARBA" id="ARBA00022729"/>
    </source>
</evidence>
<keyword evidence="6" id="KW-0449">Lipoprotein</keyword>
<reference evidence="10 11" key="1">
    <citation type="journal article" date="2005" name="Proc. Natl. Acad. Sci. U.S.A.">
        <title>The complete genome sequence of Mycobacterium avium subspecies paratuberculosis.</title>
        <authorList>
            <person name="Li L."/>
            <person name="Bannantine J.P."/>
            <person name="Zhang Q."/>
            <person name="Amonsin A."/>
            <person name="May B.J."/>
            <person name="Alt D."/>
            <person name="Banerji N."/>
            <person name="Kanjilal S."/>
            <person name="Kapur V."/>
        </authorList>
    </citation>
    <scope>NUCLEOTIDE SEQUENCE [LARGE SCALE GENOMIC DNA]</scope>
    <source>
        <strain evidence="11">ATCC BAA-968 / K-10</strain>
    </source>
</reference>
<dbReference type="KEGG" id="mpa:MAP_3388c"/>
<dbReference type="EMBL" id="AE016958">
    <property type="protein sequence ID" value="AAS05938.1"/>
    <property type="molecule type" value="Genomic_DNA"/>
</dbReference>
<evidence type="ECO:0000256" key="2">
    <source>
        <dbReference type="ARBA" id="ARBA00022448"/>
    </source>
</evidence>
<sequence>MVAPAVGGGRSCVSFARSGAVLSLLAAAALTLTGCGGDSKSSSGSGAHVDCGGKKVLKDSGSTAQQNAIEQFVYAYVRACPGYTLDYNANGSGAGVTQFLNNQTDLAGSDIPLDRTTGQTDRAAARCNSPAWDLPTVFGPIAVTYHLTGVSGLKLDGPTVAKIFNGAITKWDDPALKAVNPGLNLPSTPIAVIFRSDKSGTTANFQKYLDGASNGAWGKGTSEMFTGGVGQGASGNNGTSALLQNTEGSITYNEWSFAVGKQLSMASIITSAGPDAVPITKESVEKTIAGATFQGQGNDLVLDTSSFYRPTQQGAYPIVLATYEIVCSKYPDAATGSAVKAFMQAAIGPGQDGLDQYGSIPLPGSFTAKLSSAVNAIS</sequence>
<dbReference type="PANTHER" id="PTHR42996">
    <property type="entry name" value="PHOSPHATE-BINDING PROTEIN PSTS"/>
    <property type="match status" value="1"/>
</dbReference>
<feature type="binding site" evidence="8">
    <location>
        <position position="110"/>
    </location>
    <ligand>
        <name>phosphate</name>
        <dbReference type="ChEBI" id="CHEBI:43474"/>
    </ligand>
</feature>
<name>Q73UI0_MYCPA</name>